<dbReference type="InterPro" id="IPR029068">
    <property type="entry name" value="Glyas_Bleomycin-R_OHBP_Dase"/>
</dbReference>
<keyword evidence="3" id="KW-1185">Reference proteome</keyword>
<proteinExistence type="predicted"/>
<dbReference type="Proteomes" id="UP000054321">
    <property type="component" value="Unassembled WGS sequence"/>
</dbReference>
<sequence>MFTNPAINIYTHDVRILVAFYEGLGFKEAFRFPSDGEPIHVELRLDHFTIGVASVDSAITHHGLKPKLDGRPIEIVLWTDDTDADFARLTVEGVPGLSQPHDWLDGKLRIAWIADPDGNPIQLVQKRQ</sequence>
<dbReference type="PROSITE" id="PS51819">
    <property type="entry name" value="VOC"/>
    <property type="match status" value="1"/>
</dbReference>
<dbReference type="HOGENOM" id="CLU_046006_18_2_1"/>
<accession>A0A0C3GSJ6</accession>
<dbReference type="EMBL" id="KN832890">
    <property type="protein sequence ID" value="KIM94259.1"/>
    <property type="molecule type" value="Genomic_DNA"/>
</dbReference>
<dbReference type="Gene3D" id="3.10.180.10">
    <property type="entry name" value="2,3-Dihydroxybiphenyl 1,2-Dioxygenase, domain 1"/>
    <property type="match status" value="1"/>
</dbReference>
<dbReference type="AlphaFoldDB" id="A0A0C3GSJ6"/>
<dbReference type="OrthoDB" id="16820at2759"/>
<feature type="domain" description="VOC" evidence="1">
    <location>
        <begin position="1"/>
        <end position="126"/>
    </location>
</feature>
<evidence type="ECO:0000259" key="1">
    <source>
        <dbReference type="PROSITE" id="PS51819"/>
    </source>
</evidence>
<gene>
    <name evidence="2" type="ORF">OIDMADRAFT_184361</name>
</gene>
<dbReference type="InParanoid" id="A0A0C3GSJ6"/>
<name>A0A0C3GSJ6_OIDMZ</name>
<dbReference type="Pfam" id="PF00903">
    <property type="entry name" value="Glyoxalase"/>
    <property type="match status" value="1"/>
</dbReference>
<dbReference type="SUPFAM" id="SSF54593">
    <property type="entry name" value="Glyoxalase/Bleomycin resistance protein/Dihydroxybiphenyl dioxygenase"/>
    <property type="match status" value="1"/>
</dbReference>
<protein>
    <recommendedName>
        <fullName evidence="1">VOC domain-containing protein</fullName>
    </recommendedName>
</protein>
<organism evidence="2 3">
    <name type="scientific">Oidiodendron maius (strain Zn)</name>
    <dbReference type="NCBI Taxonomy" id="913774"/>
    <lineage>
        <taxon>Eukaryota</taxon>
        <taxon>Fungi</taxon>
        <taxon>Dikarya</taxon>
        <taxon>Ascomycota</taxon>
        <taxon>Pezizomycotina</taxon>
        <taxon>Leotiomycetes</taxon>
        <taxon>Leotiomycetes incertae sedis</taxon>
        <taxon>Myxotrichaceae</taxon>
        <taxon>Oidiodendron</taxon>
    </lineage>
</organism>
<evidence type="ECO:0000313" key="3">
    <source>
        <dbReference type="Proteomes" id="UP000054321"/>
    </source>
</evidence>
<evidence type="ECO:0000313" key="2">
    <source>
        <dbReference type="EMBL" id="KIM94259.1"/>
    </source>
</evidence>
<reference evidence="2 3" key="1">
    <citation type="submission" date="2014-04" db="EMBL/GenBank/DDBJ databases">
        <authorList>
            <consortium name="DOE Joint Genome Institute"/>
            <person name="Kuo A."/>
            <person name="Martino E."/>
            <person name="Perotto S."/>
            <person name="Kohler A."/>
            <person name="Nagy L.G."/>
            <person name="Floudas D."/>
            <person name="Copeland A."/>
            <person name="Barry K.W."/>
            <person name="Cichocki N."/>
            <person name="Veneault-Fourrey C."/>
            <person name="LaButti K."/>
            <person name="Lindquist E.A."/>
            <person name="Lipzen A."/>
            <person name="Lundell T."/>
            <person name="Morin E."/>
            <person name="Murat C."/>
            <person name="Sun H."/>
            <person name="Tunlid A."/>
            <person name="Henrissat B."/>
            <person name="Grigoriev I.V."/>
            <person name="Hibbett D.S."/>
            <person name="Martin F."/>
            <person name="Nordberg H.P."/>
            <person name="Cantor M.N."/>
            <person name="Hua S.X."/>
        </authorList>
    </citation>
    <scope>NUCLEOTIDE SEQUENCE [LARGE SCALE GENOMIC DNA]</scope>
    <source>
        <strain evidence="2 3">Zn</strain>
    </source>
</reference>
<dbReference type="InterPro" id="IPR037523">
    <property type="entry name" value="VOC_core"/>
</dbReference>
<reference evidence="3" key="2">
    <citation type="submission" date="2015-01" db="EMBL/GenBank/DDBJ databases">
        <title>Evolutionary Origins and Diversification of the Mycorrhizal Mutualists.</title>
        <authorList>
            <consortium name="DOE Joint Genome Institute"/>
            <consortium name="Mycorrhizal Genomics Consortium"/>
            <person name="Kohler A."/>
            <person name="Kuo A."/>
            <person name="Nagy L.G."/>
            <person name="Floudas D."/>
            <person name="Copeland A."/>
            <person name="Barry K.W."/>
            <person name="Cichocki N."/>
            <person name="Veneault-Fourrey C."/>
            <person name="LaButti K."/>
            <person name="Lindquist E.A."/>
            <person name="Lipzen A."/>
            <person name="Lundell T."/>
            <person name="Morin E."/>
            <person name="Murat C."/>
            <person name="Riley R."/>
            <person name="Ohm R."/>
            <person name="Sun H."/>
            <person name="Tunlid A."/>
            <person name="Henrissat B."/>
            <person name="Grigoriev I.V."/>
            <person name="Hibbett D.S."/>
            <person name="Martin F."/>
        </authorList>
    </citation>
    <scope>NUCLEOTIDE SEQUENCE [LARGE SCALE GENOMIC DNA]</scope>
    <source>
        <strain evidence="3">Zn</strain>
    </source>
</reference>
<dbReference type="InterPro" id="IPR004360">
    <property type="entry name" value="Glyas_Fos-R_dOase_dom"/>
</dbReference>